<evidence type="ECO:0000313" key="3">
    <source>
        <dbReference type="Proteomes" id="UP000777265"/>
    </source>
</evidence>
<comment type="caution">
    <text evidence="2">The sequence shown here is derived from an EMBL/GenBank/DDBJ whole genome shotgun (WGS) entry which is preliminary data.</text>
</comment>
<keyword evidence="1" id="KW-0732">Signal</keyword>
<dbReference type="Proteomes" id="UP000777265">
    <property type="component" value="Unassembled WGS sequence"/>
</dbReference>
<dbReference type="AlphaFoldDB" id="A0A971S101"/>
<proteinExistence type="predicted"/>
<accession>A0A971S101</accession>
<organism evidence="2 3">
    <name type="scientific">Syntrophorhabdus aromaticivorans</name>
    <dbReference type="NCBI Taxonomy" id="328301"/>
    <lineage>
        <taxon>Bacteria</taxon>
        <taxon>Pseudomonadati</taxon>
        <taxon>Thermodesulfobacteriota</taxon>
        <taxon>Syntrophorhabdia</taxon>
        <taxon>Syntrophorhabdales</taxon>
        <taxon>Syntrophorhabdaceae</taxon>
        <taxon>Syntrophorhabdus</taxon>
    </lineage>
</organism>
<dbReference type="EMBL" id="JAAYEE010000107">
    <property type="protein sequence ID" value="NLW35119.1"/>
    <property type="molecule type" value="Genomic_DNA"/>
</dbReference>
<name>A0A971S101_9BACT</name>
<gene>
    <name evidence="2" type="ORF">GXY80_06500</name>
</gene>
<evidence type="ECO:0000256" key="1">
    <source>
        <dbReference type="SAM" id="SignalP"/>
    </source>
</evidence>
<reference evidence="2" key="1">
    <citation type="journal article" date="2020" name="Biotechnol. Biofuels">
        <title>New insights from the biogas microbiome by comprehensive genome-resolved metagenomics of nearly 1600 species originating from multiple anaerobic digesters.</title>
        <authorList>
            <person name="Campanaro S."/>
            <person name="Treu L."/>
            <person name="Rodriguez-R L.M."/>
            <person name="Kovalovszki A."/>
            <person name="Ziels R.M."/>
            <person name="Maus I."/>
            <person name="Zhu X."/>
            <person name="Kougias P.G."/>
            <person name="Basile A."/>
            <person name="Luo G."/>
            <person name="Schluter A."/>
            <person name="Konstantinidis K.T."/>
            <person name="Angelidaki I."/>
        </authorList>
    </citation>
    <scope>NUCLEOTIDE SEQUENCE</scope>
    <source>
        <strain evidence="2">AS06rmzACSIP_7</strain>
    </source>
</reference>
<feature type="chain" id="PRO_5037145982" evidence="1">
    <location>
        <begin position="18"/>
        <end position="428"/>
    </location>
</feature>
<protein>
    <submittedName>
        <fullName evidence="2">Uncharacterized protein</fullName>
    </submittedName>
</protein>
<sequence length="428" mass="51256">MFKILFLLVFLPCSVHAFWPLSWEYNEENHYFGPFISYQNKDDTTRVTFRPLLASYDSDEDEEGVLDFLYPLGRVKKDESYFIPIYRSKRHGEEWDTSFALFFWGKSRQGGYGGFFPFYGKLYNRFAADEMGFLMWPLYSYTRDEDATKTNVLTPFFSFYGGAESGFQVWPFYGKREREGVRSSGFFMWPVFIWEKKDLDMDEPIESFYAFPFYLRTTSETKAYYHVMWPLFSYMRDKDKTEWSLLGGLFSKTEGKEKSGFNLLPLVGYKKKDRDTTFDLLWPLYQESEWYVSEERYFRRRVAVINRYMDEPDRRFLNIWPFFEYSAVKEDYTFRFPSLLPFRVDGLDRIIKPLVTVYEERRSGEKRMVNLLYGLFTKEVEGEDWKARFAFLLEVKKDENGVGFEILSGLFGLDGKYLKVLFIPIKRN</sequence>
<reference evidence="2" key="2">
    <citation type="submission" date="2020-01" db="EMBL/GenBank/DDBJ databases">
        <authorList>
            <person name="Campanaro S."/>
        </authorList>
    </citation>
    <scope>NUCLEOTIDE SEQUENCE</scope>
    <source>
        <strain evidence="2">AS06rmzACSIP_7</strain>
    </source>
</reference>
<feature type="signal peptide" evidence="1">
    <location>
        <begin position="1"/>
        <end position="17"/>
    </location>
</feature>
<evidence type="ECO:0000313" key="2">
    <source>
        <dbReference type="EMBL" id="NLW35119.1"/>
    </source>
</evidence>